<dbReference type="SUPFAM" id="SSF48452">
    <property type="entry name" value="TPR-like"/>
    <property type="match status" value="2"/>
</dbReference>
<dbReference type="GO" id="GO:0016020">
    <property type="term" value="C:membrane"/>
    <property type="evidence" value="ECO:0007669"/>
    <property type="project" value="UniProtKB-SubCell"/>
</dbReference>
<keyword evidence="3 4" id="KW-0067">ATP-binding</keyword>
<feature type="domain" description="Guanylate cyclase" evidence="6">
    <location>
        <begin position="335"/>
        <end position="442"/>
    </location>
</feature>
<dbReference type="PROSITE" id="PS50125">
    <property type="entry name" value="GUANYLATE_CYCLASE_2"/>
    <property type="match status" value="1"/>
</dbReference>
<dbReference type="Proteomes" id="UP000217289">
    <property type="component" value="Chromosome"/>
</dbReference>
<dbReference type="PROSITE" id="PS50011">
    <property type="entry name" value="PROTEIN_KINASE_DOM"/>
    <property type="match status" value="1"/>
</dbReference>
<organism evidence="7 8">
    <name type="scientific">Melittangium boletus DSM 14713</name>
    <dbReference type="NCBI Taxonomy" id="1294270"/>
    <lineage>
        <taxon>Bacteria</taxon>
        <taxon>Pseudomonadati</taxon>
        <taxon>Myxococcota</taxon>
        <taxon>Myxococcia</taxon>
        <taxon>Myxococcales</taxon>
        <taxon>Cystobacterineae</taxon>
        <taxon>Archangiaceae</taxon>
        <taxon>Melittangium</taxon>
    </lineage>
</organism>
<reference evidence="7 8" key="1">
    <citation type="submission" date="2017-06" db="EMBL/GenBank/DDBJ databases">
        <authorList>
            <person name="Kim H.J."/>
            <person name="Triplett B.A."/>
        </authorList>
    </citation>
    <scope>NUCLEOTIDE SEQUENCE [LARGE SCALE GENOMIC DNA]</scope>
    <source>
        <strain evidence="7 8">DSM 14713</strain>
    </source>
</reference>
<dbReference type="SMART" id="SM00044">
    <property type="entry name" value="CYCc"/>
    <property type="match status" value="1"/>
</dbReference>
<dbReference type="SUPFAM" id="SSF52540">
    <property type="entry name" value="P-loop containing nucleoside triphosphate hydrolases"/>
    <property type="match status" value="1"/>
</dbReference>
<comment type="subcellular location">
    <subcellularLocation>
        <location evidence="1">Membrane</location>
        <topology evidence="1">Single-pass membrane protein</topology>
    </subcellularLocation>
</comment>
<dbReference type="InterPro" id="IPR041664">
    <property type="entry name" value="AAA_16"/>
</dbReference>
<dbReference type="InterPro" id="IPR011990">
    <property type="entry name" value="TPR-like_helical_dom_sf"/>
</dbReference>
<feature type="binding site" evidence="4">
    <location>
        <position position="48"/>
    </location>
    <ligand>
        <name>ATP</name>
        <dbReference type="ChEBI" id="CHEBI:30616"/>
    </ligand>
</feature>
<evidence type="ECO:0000313" key="7">
    <source>
        <dbReference type="EMBL" id="ATB27022.1"/>
    </source>
</evidence>
<accession>A0A250I788</accession>
<dbReference type="GO" id="GO:0009190">
    <property type="term" value="P:cyclic nucleotide biosynthetic process"/>
    <property type="evidence" value="ECO:0007669"/>
    <property type="project" value="InterPro"/>
</dbReference>
<dbReference type="Gene3D" id="3.40.50.300">
    <property type="entry name" value="P-loop containing nucleotide triphosphate hydrolases"/>
    <property type="match status" value="1"/>
</dbReference>
<evidence type="ECO:0000256" key="3">
    <source>
        <dbReference type="ARBA" id="ARBA00022840"/>
    </source>
</evidence>
<dbReference type="RefSeq" id="WP_095975879.1">
    <property type="nucleotide sequence ID" value="NZ_CP022163.1"/>
</dbReference>
<name>A0A250I788_9BACT</name>
<evidence type="ECO:0008006" key="9">
    <source>
        <dbReference type="Google" id="ProtNLM"/>
    </source>
</evidence>
<evidence type="ECO:0000259" key="5">
    <source>
        <dbReference type="PROSITE" id="PS50011"/>
    </source>
</evidence>
<dbReference type="InterPro" id="IPR023889">
    <property type="entry name" value="TOMM_kin_cyc"/>
</dbReference>
<feature type="domain" description="Protein kinase" evidence="5">
    <location>
        <begin position="19"/>
        <end position="287"/>
    </location>
</feature>
<dbReference type="SUPFAM" id="SSF55073">
    <property type="entry name" value="Nucleotide cyclase"/>
    <property type="match status" value="1"/>
</dbReference>
<dbReference type="GO" id="GO:0004016">
    <property type="term" value="F:adenylate cyclase activity"/>
    <property type="evidence" value="ECO:0007669"/>
    <property type="project" value="TreeGrafter"/>
</dbReference>
<gene>
    <name evidence="7" type="ORF">MEBOL_000457</name>
</gene>
<dbReference type="NCBIfam" id="TIGR03903">
    <property type="entry name" value="TOMM_kin_cyc"/>
    <property type="match status" value="1"/>
</dbReference>
<dbReference type="CDD" id="cd07302">
    <property type="entry name" value="CHD"/>
    <property type="match status" value="1"/>
</dbReference>
<evidence type="ECO:0000313" key="8">
    <source>
        <dbReference type="Proteomes" id="UP000217289"/>
    </source>
</evidence>
<dbReference type="InterPro" id="IPR001054">
    <property type="entry name" value="A/G_cyclase"/>
</dbReference>
<dbReference type="InterPro" id="IPR008266">
    <property type="entry name" value="Tyr_kinase_AS"/>
</dbReference>
<dbReference type="GO" id="GO:0035556">
    <property type="term" value="P:intracellular signal transduction"/>
    <property type="evidence" value="ECO:0007669"/>
    <property type="project" value="InterPro"/>
</dbReference>
<evidence type="ECO:0000256" key="4">
    <source>
        <dbReference type="PROSITE-ProRule" id="PRU10141"/>
    </source>
</evidence>
<dbReference type="InterPro" id="IPR011009">
    <property type="entry name" value="Kinase-like_dom_sf"/>
</dbReference>
<dbReference type="GO" id="GO:0005524">
    <property type="term" value="F:ATP binding"/>
    <property type="evidence" value="ECO:0007669"/>
    <property type="project" value="UniProtKB-UniRule"/>
</dbReference>
<dbReference type="GO" id="GO:0005737">
    <property type="term" value="C:cytoplasm"/>
    <property type="evidence" value="ECO:0007669"/>
    <property type="project" value="TreeGrafter"/>
</dbReference>
<dbReference type="CDD" id="cd14014">
    <property type="entry name" value="STKc_PknB_like"/>
    <property type="match status" value="1"/>
</dbReference>
<dbReference type="PROSITE" id="PS00107">
    <property type="entry name" value="PROTEIN_KINASE_ATP"/>
    <property type="match status" value="1"/>
</dbReference>
<dbReference type="PROSITE" id="PS00109">
    <property type="entry name" value="PROTEIN_KINASE_TYR"/>
    <property type="match status" value="1"/>
</dbReference>
<sequence>MKNISSSLVSPGTVFQQRYEILSILGEGGFGQIHRARQLVTGQEVAVKVLRQWQNESAPAVARFKREMRLCAQLHHPHIVRLIDSGSTSEGLLYTVFELVPGQTLAEVLAAQGALGPWDAVQLMMQVLDALACAHGHGIVHRDLTPQNIMVTATGVLRHARVLDFGLGTLLPEGNQETKTPVTLSREGLGTPAYAAPEQLRGDPASPCSDLYSWGLIFLECLTGQPVIKGHTLQEVLYKQLGPDPLSLPPELEENWLGRLLQRVLVKEARERNVTAPELLRQLEAGLREGRLGGAAAGPVRTEPMADSHGELRQVTAVCCGLAVPGEGSEVLDVEELDQLLRAQYEACVEVAGRFGGSVGGALGDRVLIYFGLPHAAEDDARRAARAALEMAAEVEQRGVGLAASQGPRLALRVGLHTGLVIYREPQTDALGRMVQVGQTPREAALLEAMAEPGTILVSAHTAPLLREHYLLGPATLSGRIPGAHGPGISRLYGALQAESVTPGREERPLFGRAGELELLQQRWIQVRQGQGQTLLIIGEPGMGKSRLVRELMRQAGKTPHLLLECRCAPENRQSALRPVVELLERLLGIQRNWSAERSLGALEALLSRYGFNLAQTMPLFAPLLNLPLGARHPPLEVSPQRHKELTFNALISLFFEMTTEHPVLLLMEDLHWSDPTTLELVGHLSEELAPTNLLLVLTARPEFSAPWQTSRFLQLRLNRLEPREVERMVAGLAGSMTLPREVIEQVASRADGVPLFVEQLTRVMLDDWPAQGQGAPTREPEPAIPTTLRDLLMSRLDRLGPARETAQYAAALGREFSYEMLRAVSAREETALKRELAILMETDLVQRRRGARGMTYLFKHALIQDAAYASILKSRRREMHKTIARTLEERFPEVVESRPELLARHHEEAGHAEKAAHALHQAGQKAMQRAAYPEAISSLMHAIKLASTLSEPRARDRMELELRATMSGALIVTGGYCSKDLEANCLRARELCSHLGKPPELVPVLYTLMVVHLTASQLAPTLVYARELLEAARTHPTPLNEITSAHGHGLVLFYSGRLEEARAEFHRSTQLYSPELHDVLVRTYGDDHGLHSLAHLEWLYALTGEIGKARAFIARTLAQAEQQSDPLAQALARTFASITHRLLREHEKVRELNERTIPMCAEQGFPFWLAMVRQSQGWAVAMQGQVDEGIREIEQGSAFFEAIQFKMRAWHLSNLVDIHMASGDYERGLTRVEEAIHLAETYVESFYLPELFRQKGELLRARGEPDTQVMEWFERALAKARESKAAFFELRAAKSMARLLEQQDSRARARELLSTAMAKIHGGDDTVDYREAAQLLERLSAA</sequence>
<dbReference type="SUPFAM" id="SSF56112">
    <property type="entry name" value="Protein kinase-like (PK-like)"/>
    <property type="match status" value="1"/>
</dbReference>
<dbReference type="Pfam" id="PF13191">
    <property type="entry name" value="AAA_16"/>
    <property type="match status" value="1"/>
</dbReference>
<dbReference type="InterPro" id="IPR029787">
    <property type="entry name" value="Nucleotide_cyclase"/>
</dbReference>
<dbReference type="Gene3D" id="1.10.510.10">
    <property type="entry name" value="Transferase(Phosphotransferase) domain 1"/>
    <property type="match status" value="1"/>
</dbReference>
<evidence type="ECO:0000256" key="2">
    <source>
        <dbReference type="ARBA" id="ARBA00022741"/>
    </source>
</evidence>
<evidence type="ECO:0000259" key="6">
    <source>
        <dbReference type="PROSITE" id="PS50125"/>
    </source>
</evidence>
<dbReference type="KEGG" id="mbd:MEBOL_000457"/>
<dbReference type="InterPro" id="IPR027417">
    <property type="entry name" value="P-loop_NTPase"/>
</dbReference>
<protein>
    <recommendedName>
        <fullName evidence="9">Protein kinase domain-containing protein</fullName>
    </recommendedName>
</protein>
<keyword evidence="2 4" id="KW-0547">Nucleotide-binding</keyword>
<evidence type="ECO:0000256" key="1">
    <source>
        <dbReference type="ARBA" id="ARBA00004167"/>
    </source>
</evidence>
<dbReference type="PANTHER" id="PTHR16305">
    <property type="entry name" value="TESTICULAR SOLUBLE ADENYLYL CYCLASE"/>
    <property type="match status" value="1"/>
</dbReference>
<dbReference type="GO" id="GO:0004672">
    <property type="term" value="F:protein kinase activity"/>
    <property type="evidence" value="ECO:0007669"/>
    <property type="project" value="InterPro"/>
</dbReference>
<dbReference type="OrthoDB" id="222290at2"/>
<proteinExistence type="predicted"/>
<dbReference type="InterPro" id="IPR017441">
    <property type="entry name" value="Protein_kinase_ATP_BS"/>
</dbReference>
<dbReference type="InterPro" id="IPR000719">
    <property type="entry name" value="Prot_kinase_dom"/>
</dbReference>
<keyword evidence="8" id="KW-1185">Reference proteome</keyword>
<dbReference type="Gene3D" id="1.25.40.10">
    <property type="entry name" value="Tetratricopeptide repeat domain"/>
    <property type="match status" value="2"/>
</dbReference>
<dbReference type="Gene3D" id="3.30.70.1230">
    <property type="entry name" value="Nucleotide cyclase"/>
    <property type="match status" value="1"/>
</dbReference>
<dbReference type="PANTHER" id="PTHR16305:SF28">
    <property type="entry name" value="GUANYLATE CYCLASE DOMAIN-CONTAINING PROTEIN"/>
    <property type="match status" value="1"/>
</dbReference>
<dbReference type="EMBL" id="CP022163">
    <property type="protein sequence ID" value="ATB27022.1"/>
    <property type="molecule type" value="Genomic_DNA"/>
</dbReference>
<dbReference type="Pfam" id="PF00211">
    <property type="entry name" value="Guanylate_cyc"/>
    <property type="match status" value="1"/>
</dbReference>
<dbReference type="Pfam" id="PF00069">
    <property type="entry name" value="Pkinase"/>
    <property type="match status" value="1"/>
</dbReference>